<dbReference type="AlphaFoldDB" id="A0A397J2D6"/>
<name>A0A397J2D6_9GLOM</name>
<dbReference type="Proteomes" id="UP000266861">
    <property type="component" value="Unassembled WGS sequence"/>
</dbReference>
<evidence type="ECO:0000313" key="2">
    <source>
        <dbReference type="Proteomes" id="UP000266861"/>
    </source>
</evidence>
<organism evidence="1 2">
    <name type="scientific">Diversispora epigaea</name>
    <dbReference type="NCBI Taxonomy" id="1348612"/>
    <lineage>
        <taxon>Eukaryota</taxon>
        <taxon>Fungi</taxon>
        <taxon>Fungi incertae sedis</taxon>
        <taxon>Mucoromycota</taxon>
        <taxon>Glomeromycotina</taxon>
        <taxon>Glomeromycetes</taxon>
        <taxon>Diversisporales</taxon>
        <taxon>Diversisporaceae</taxon>
        <taxon>Diversispora</taxon>
    </lineage>
</organism>
<evidence type="ECO:0000313" key="1">
    <source>
        <dbReference type="EMBL" id="RHZ82449.1"/>
    </source>
</evidence>
<reference evidence="1 2" key="1">
    <citation type="submission" date="2018-08" db="EMBL/GenBank/DDBJ databases">
        <title>Genome and evolution of the arbuscular mycorrhizal fungus Diversispora epigaea (formerly Glomus versiforme) and its bacterial endosymbionts.</title>
        <authorList>
            <person name="Sun X."/>
            <person name="Fei Z."/>
            <person name="Harrison M."/>
        </authorList>
    </citation>
    <scope>NUCLEOTIDE SEQUENCE [LARGE SCALE GENOMIC DNA]</scope>
    <source>
        <strain evidence="1 2">IT104</strain>
    </source>
</reference>
<gene>
    <name evidence="1" type="ORF">Glove_109g70</name>
</gene>
<protein>
    <submittedName>
        <fullName evidence="1">Uncharacterized protein</fullName>
    </submittedName>
</protein>
<accession>A0A397J2D6</accession>
<dbReference type="EMBL" id="PQFF01000102">
    <property type="protein sequence ID" value="RHZ82449.1"/>
    <property type="molecule type" value="Genomic_DNA"/>
</dbReference>
<comment type="caution">
    <text evidence="1">The sequence shown here is derived from an EMBL/GenBank/DDBJ whole genome shotgun (WGS) entry which is preliminary data.</text>
</comment>
<proteinExistence type="predicted"/>
<sequence>MSIIESFIYFKFYFRQKMIFNYDIPVLGYTMINSVFDFTYNLCISYKMYILSNTTSYRVVTSGGKINGCVN</sequence>
<keyword evidence="2" id="KW-1185">Reference proteome</keyword>